<dbReference type="EMBL" id="QRHZ01000001">
    <property type="protein sequence ID" value="RHG19904.1"/>
    <property type="molecule type" value="Genomic_DNA"/>
</dbReference>
<sequence length="1273" mass="144274">MATNALGQKRFNDFIPYTSPGTKRDPKVKNSMEFVNCVIFLKENDPDVSTHREFQDTDWHFYSLGNMGDSKKTDVTRAYDPDDMKEFCIEISDNTLPNSAFQTGVTNPDGTPKYPITKAEWKAGNTAYDNLYNNWDGSFEFRYDCCGDSKDGSAISTDEEKEKIRTNNRQIWRDFYEFIVTSSDEDFVAHLGDWVIKETTLYFYLVTLRYSMIDNRAKNVFPHWAKHYMSTSEAAEAGDKAQYYTIDDNAAAIHNGYRFDFWAYDMDTQLGINNSGELVFPYGKEDTDYKEDGKPSSGYVFNAAESTLWCRIRDLMQPQLRNMYQSVDANCWSDTHLINEYKAWQNQFPEELWRLHYDRLYFRTYRAGTVRFLQEMMNGRGIYHLAQWERDQHAYMGTKFVHTDVKSDQIMFRCNTPKQAVVKPDYTLKIIPYSDMYISVLYGNSANPTQVRAKAGQEYEITTTLTNMDDTAVLIYCASRIQALNDLSACYIHDNDFSKASKLKTLIIGSDKEGYQNSFLTNLNMGNNTLLEELDVQNCPNLTGSINLSACENLLKLNASGTIISSVSFATHGKITHAYLPSTINTLAFRDLQNLTDLVVPSYENLETFICRNSNIDSLSIIKKAINSLRTVTVTGINWNLENTDILKVLAKLSGKDENEFNTEHSILTGTIHVPVIRNKELLEYVGDKSQKGIWTGLEITYDSLITQFKITCVNADETHTVLDIQYVDIGADGEDPLTRAVNPIKTPTIPSTVENDFTFKHWDAAFTKVFADRTITAVYEPSVRSYTVQYILKANKNAAETVLQSSTSPYGSTIEYDGDIPKYTAEESAFKYYLFKEWDKSGLVTGDKKIYTVFDSCTYTDGYFDGKDLENLSEVELYTLMKMNLEQSKTTSGDILNFKLGVDYDYDDVESKEFISDTTEFDGTNYIDTNTTIMDKDRDFTFAIDFEFNDGNTSGATLAQCFQSNGSNGFRLWYSSNVNLNWGTKSTNPAGIADRELVVIRHKAGSEQAYVYCSNLTGNEVSTTTLAAIRIPVIPSTLVFGCSKADDGEYEKYAKGKIHWAKLWYADLGEDQCKEIAAWVHETIPMMVAKYKEYYLSDNATKRANITFIGKNLLSTNHSYGNVSGGWSKSPLNTWLNTRLPKAIPPLWKSLIKKVNVIANNADKAKTTSTSECYFYIPSVYELDPSVSGDPYSIETDSTIPFMTSDIARRRTKISTPETYEAYPTRSANVDQNVGTWQYGVDGGEDNPGRINGYFYPQTAGVLIMFSISCEG</sequence>
<protein>
    <submittedName>
        <fullName evidence="1">Leucine-rich repeat domain-containing protein</fullName>
    </submittedName>
</protein>
<accession>A0A414SJZ5</accession>
<dbReference type="InterPro" id="IPR032675">
    <property type="entry name" value="LRR_dom_sf"/>
</dbReference>
<dbReference type="Gene3D" id="3.80.10.10">
    <property type="entry name" value="Ribonuclease Inhibitor"/>
    <property type="match status" value="1"/>
</dbReference>
<reference evidence="1 2" key="1">
    <citation type="submission" date="2018-08" db="EMBL/GenBank/DDBJ databases">
        <title>A genome reference for cultivated species of the human gut microbiota.</title>
        <authorList>
            <person name="Zou Y."/>
            <person name="Xue W."/>
            <person name="Luo G."/>
        </authorList>
    </citation>
    <scope>NUCLEOTIDE SEQUENCE [LARGE SCALE GENOMIC DNA]</scope>
    <source>
        <strain evidence="1 2">AM22-9LB</strain>
    </source>
</reference>
<dbReference type="SUPFAM" id="SSF52058">
    <property type="entry name" value="L domain-like"/>
    <property type="match status" value="1"/>
</dbReference>
<evidence type="ECO:0000313" key="1">
    <source>
        <dbReference type="EMBL" id="RHG19904.1"/>
    </source>
</evidence>
<proteinExistence type="predicted"/>
<dbReference type="RefSeq" id="WP_118197226.1">
    <property type="nucleotide sequence ID" value="NZ_QRHZ01000001.1"/>
</dbReference>
<name>A0A414SJZ5_9FIRM</name>
<dbReference type="Proteomes" id="UP000284220">
    <property type="component" value="Unassembled WGS sequence"/>
</dbReference>
<evidence type="ECO:0000313" key="2">
    <source>
        <dbReference type="Proteomes" id="UP000284220"/>
    </source>
</evidence>
<comment type="caution">
    <text evidence="1">The sequence shown here is derived from an EMBL/GenBank/DDBJ whole genome shotgun (WGS) entry which is preliminary data.</text>
</comment>
<organism evidence="1 2">
    <name type="scientific">Blautia obeum</name>
    <dbReference type="NCBI Taxonomy" id="40520"/>
    <lineage>
        <taxon>Bacteria</taxon>
        <taxon>Bacillati</taxon>
        <taxon>Bacillota</taxon>
        <taxon>Clostridia</taxon>
        <taxon>Lachnospirales</taxon>
        <taxon>Lachnospiraceae</taxon>
        <taxon>Blautia</taxon>
    </lineage>
</organism>
<dbReference type="AlphaFoldDB" id="A0A414SJZ5"/>
<gene>
    <name evidence="1" type="ORF">DW272_01480</name>
</gene>